<dbReference type="InterPro" id="IPR044718">
    <property type="entry name" value="HOS1"/>
</dbReference>
<accession>A0ABR2EAC7</accession>
<gene>
    <name evidence="2" type="ORF">V6N12_002755</name>
</gene>
<dbReference type="PANTHER" id="PTHR47358">
    <property type="entry name" value="E3 UBIQUITIN-PROTEIN LIGASE HOS1"/>
    <property type="match status" value="1"/>
</dbReference>
<protein>
    <submittedName>
        <fullName evidence="2">Uncharacterized protein</fullName>
    </submittedName>
</protein>
<comment type="caution">
    <text evidence="2">The sequence shown here is derived from an EMBL/GenBank/DDBJ whole genome shotgun (WGS) entry which is preliminary data.</text>
</comment>
<proteinExistence type="predicted"/>
<evidence type="ECO:0000313" key="2">
    <source>
        <dbReference type="EMBL" id="KAK8556348.1"/>
    </source>
</evidence>
<organism evidence="2 3">
    <name type="scientific">Hibiscus sabdariffa</name>
    <name type="common">roselle</name>
    <dbReference type="NCBI Taxonomy" id="183260"/>
    <lineage>
        <taxon>Eukaryota</taxon>
        <taxon>Viridiplantae</taxon>
        <taxon>Streptophyta</taxon>
        <taxon>Embryophyta</taxon>
        <taxon>Tracheophyta</taxon>
        <taxon>Spermatophyta</taxon>
        <taxon>Magnoliopsida</taxon>
        <taxon>eudicotyledons</taxon>
        <taxon>Gunneridae</taxon>
        <taxon>Pentapetalae</taxon>
        <taxon>rosids</taxon>
        <taxon>malvids</taxon>
        <taxon>Malvales</taxon>
        <taxon>Malvaceae</taxon>
        <taxon>Malvoideae</taxon>
        <taxon>Hibiscus</taxon>
    </lineage>
</organism>
<dbReference type="PANTHER" id="PTHR47358:SF2">
    <property type="entry name" value="E3 UBIQUITIN-PROTEIN LIGASE HOS1"/>
    <property type="match status" value="1"/>
</dbReference>
<dbReference type="EMBL" id="JBBPBM010000017">
    <property type="protein sequence ID" value="KAK8556348.1"/>
    <property type="molecule type" value="Genomic_DNA"/>
</dbReference>
<reference evidence="2 3" key="1">
    <citation type="journal article" date="2024" name="G3 (Bethesda)">
        <title>Genome assembly of Hibiscus sabdariffa L. provides insights into metabolisms of medicinal natural products.</title>
        <authorList>
            <person name="Kim T."/>
        </authorList>
    </citation>
    <scope>NUCLEOTIDE SEQUENCE [LARGE SCALE GENOMIC DNA]</scope>
    <source>
        <strain evidence="2">TK-2024</strain>
        <tissue evidence="2">Old leaves</tissue>
    </source>
</reference>
<dbReference type="Proteomes" id="UP001472677">
    <property type="component" value="Unassembled WGS sequence"/>
</dbReference>
<feature type="compositionally biased region" description="Acidic residues" evidence="1">
    <location>
        <begin position="103"/>
        <end position="115"/>
    </location>
</feature>
<evidence type="ECO:0000256" key="1">
    <source>
        <dbReference type="SAM" id="MobiDB-lite"/>
    </source>
</evidence>
<keyword evidence="3" id="KW-1185">Reference proteome</keyword>
<name>A0ABR2EAC7_9ROSI</name>
<evidence type="ECO:0000313" key="3">
    <source>
        <dbReference type="Proteomes" id="UP001472677"/>
    </source>
</evidence>
<feature type="region of interest" description="Disordered" evidence="1">
    <location>
        <begin position="89"/>
        <end position="121"/>
    </location>
</feature>
<feature type="region of interest" description="Disordered" evidence="1">
    <location>
        <begin position="31"/>
        <end position="56"/>
    </location>
</feature>
<feature type="compositionally biased region" description="Basic and acidic residues" evidence="1">
    <location>
        <begin position="89"/>
        <end position="102"/>
    </location>
</feature>
<sequence>MGQGSSRVLSSIRLQEKQYDKVISEGEQNGFVNQVRNASPPYSRRVTANPASTPSSNLGLFKGLAHNLQSDIFDLMDVSWSNDERALEDRNAHEGLRWRSNETSDDEEKSPDETMEVGATPVRGRWRRFVRR</sequence>